<sequence>MLQTLQDLLLARGTLTEIETKIIGKQIVRGVGHLHDCGFLHRDLKPENIVFAAGMVPKVIDLGFALRTAMTTVNGIWGTDGFIAPEVVAMREHSRAMDIWSIGALFFIMLFGAAPKLTKEGKLSDETLTYLQSQHISLKAKDILNRALARAKLTSDIHYGPPTPPVSATPSSPCQMVKRAQDKSAFADNGDKDTNKKSNILISMVNNMGLVRSVWFQHV</sequence>
<gene>
    <name evidence="7" type="primary">DCLK1</name>
    <name evidence="7" type="ORF">BGZ95_004606</name>
</gene>
<dbReference type="InterPro" id="IPR008271">
    <property type="entry name" value="Ser/Thr_kinase_AS"/>
</dbReference>
<keyword evidence="4 7" id="KW-0418">Kinase</keyword>
<reference evidence="7" key="1">
    <citation type="journal article" date="2020" name="Fungal Divers.">
        <title>Resolving the Mortierellaceae phylogeny through synthesis of multi-gene phylogenetics and phylogenomics.</title>
        <authorList>
            <person name="Vandepol N."/>
            <person name="Liber J."/>
            <person name="Desiro A."/>
            <person name="Na H."/>
            <person name="Kennedy M."/>
            <person name="Barry K."/>
            <person name="Grigoriev I.V."/>
            <person name="Miller A.N."/>
            <person name="O'Donnell K."/>
            <person name="Stajich J.E."/>
            <person name="Bonito G."/>
        </authorList>
    </citation>
    <scope>NUCLEOTIDE SEQUENCE</scope>
    <source>
        <strain evidence="7">NRRL 28262</strain>
    </source>
</reference>
<evidence type="ECO:0000256" key="4">
    <source>
        <dbReference type="ARBA" id="ARBA00022777"/>
    </source>
</evidence>
<dbReference type="InterPro" id="IPR011009">
    <property type="entry name" value="Kinase-like_dom_sf"/>
</dbReference>
<accession>A0AAD4HA26</accession>
<keyword evidence="3" id="KW-0547">Nucleotide-binding</keyword>
<dbReference type="InterPro" id="IPR000719">
    <property type="entry name" value="Prot_kinase_dom"/>
</dbReference>
<dbReference type="Proteomes" id="UP001194580">
    <property type="component" value="Unassembled WGS sequence"/>
</dbReference>
<dbReference type="SMART" id="SM00220">
    <property type="entry name" value="S_TKc"/>
    <property type="match status" value="1"/>
</dbReference>
<dbReference type="Gene3D" id="1.10.510.10">
    <property type="entry name" value="Transferase(Phosphotransferase) domain 1"/>
    <property type="match status" value="1"/>
</dbReference>
<dbReference type="AlphaFoldDB" id="A0AAD4HA26"/>
<evidence type="ECO:0000256" key="3">
    <source>
        <dbReference type="ARBA" id="ARBA00022741"/>
    </source>
</evidence>
<keyword evidence="5" id="KW-0067">ATP-binding</keyword>
<dbReference type="PANTHER" id="PTHR24345">
    <property type="entry name" value="SERINE/THREONINE-PROTEIN KINASE PLK"/>
    <property type="match status" value="1"/>
</dbReference>
<proteinExistence type="predicted"/>
<evidence type="ECO:0000256" key="5">
    <source>
        <dbReference type="ARBA" id="ARBA00022840"/>
    </source>
</evidence>
<evidence type="ECO:0000313" key="7">
    <source>
        <dbReference type="EMBL" id="KAG0278144.1"/>
    </source>
</evidence>
<evidence type="ECO:0000259" key="6">
    <source>
        <dbReference type="PROSITE" id="PS50011"/>
    </source>
</evidence>
<keyword evidence="1" id="KW-0723">Serine/threonine-protein kinase</keyword>
<evidence type="ECO:0000313" key="8">
    <source>
        <dbReference type="Proteomes" id="UP001194580"/>
    </source>
</evidence>
<evidence type="ECO:0000256" key="1">
    <source>
        <dbReference type="ARBA" id="ARBA00022527"/>
    </source>
</evidence>
<dbReference type="PROSITE" id="PS00108">
    <property type="entry name" value="PROTEIN_KINASE_ST"/>
    <property type="match status" value="1"/>
</dbReference>
<dbReference type="GO" id="GO:0005524">
    <property type="term" value="F:ATP binding"/>
    <property type="evidence" value="ECO:0007669"/>
    <property type="project" value="UniProtKB-KW"/>
</dbReference>
<keyword evidence="2" id="KW-0808">Transferase</keyword>
<protein>
    <submittedName>
        <fullName evidence="7">Serine/threonine-protein kinase dclk1</fullName>
    </submittedName>
</protein>
<evidence type="ECO:0000256" key="2">
    <source>
        <dbReference type="ARBA" id="ARBA00022679"/>
    </source>
</evidence>
<organism evidence="7 8">
    <name type="scientific">Linnemannia exigua</name>
    <dbReference type="NCBI Taxonomy" id="604196"/>
    <lineage>
        <taxon>Eukaryota</taxon>
        <taxon>Fungi</taxon>
        <taxon>Fungi incertae sedis</taxon>
        <taxon>Mucoromycota</taxon>
        <taxon>Mortierellomycotina</taxon>
        <taxon>Mortierellomycetes</taxon>
        <taxon>Mortierellales</taxon>
        <taxon>Mortierellaceae</taxon>
        <taxon>Linnemannia</taxon>
    </lineage>
</organism>
<name>A0AAD4HA26_9FUNG</name>
<dbReference type="PROSITE" id="PS50011">
    <property type="entry name" value="PROTEIN_KINASE_DOM"/>
    <property type="match status" value="1"/>
</dbReference>
<dbReference type="SUPFAM" id="SSF56112">
    <property type="entry name" value="Protein kinase-like (PK-like)"/>
    <property type="match status" value="1"/>
</dbReference>
<feature type="domain" description="Protein kinase" evidence="6">
    <location>
        <begin position="1"/>
        <end position="172"/>
    </location>
</feature>
<dbReference type="GO" id="GO:0004674">
    <property type="term" value="F:protein serine/threonine kinase activity"/>
    <property type="evidence" value="ECO:0007669"/>
    <property type="project" value="UniProtKB-KW"/>
</dbReference>
<dbReference type="PANTHER" id="PTHR24345:SF0">
    <property type="entry name" value="CELL CYCLE SERINE_THREONINE-PROTEIN KINASE CDC5_MSD2"/>
    <property type="match status" value="1"/>
</dbReference>
<keyword evidence="8" id="KW-1185">Reference proteome</keyword>
<dbReference type="EMBL" id="JAAAIL010000217">
    <property type="protein sequence ID" value="KAG0278144.1"/>
    <property type="molecule type" value="Genomic_DNA"/>
</dbReference>
<dbReference type="Pfam" id="PF00069">
    <property type="entry name" value="Pkinase"/>
    <property type="match status" value="1"/>
</dbReference>
<dbReference type="GO" id="GO:0005634">
    <property type="term" value="C:nucleus"/>
    <property type="evidence" value="ECO:0007669"/>
    <property type="project" value="TreeGrafter"/>
</dbReference>
<comment type="caution">
    <text evidence="7">The sequence shown here is derived from an EMBL/GenBank/DDBJ whole genome shotgun (WGS) entry which is preliminary data.</text>
</comment>